<evidence type="ECO:0000313" key="2">
    <source>
        <dbReference type="Proteomes" id="UP000033754"/>
    </source>
</evidence>
<dbReference type="Proteomes" id="UP000033754">
    <property type="component" value="Unassembled WGS sequence"/>
</dbReference>
<reference evidence="1 2" key="1">
    <citation type="submission" date="2015-01" db="EMBL/GenBank/DDBJ databases">
        <title>Genome Sequencing of Rickettsiales.</title>
        <authorList>
            <person name="Daugherty S.C."/>
            <person name="Su Q."/>
            <person name="Abolude K."/>
            <person name="Beier-Sexton M."/>
            <person name="Carlyon J.A."/>
            <person name="Carter R."/>
            <person name="Day N.P."/>
            <person name="Dumler S.J."/>
            <person name="Dyachenko V."/>
            <person name="Godinez A."/>
            <person name="Kurtti T.J."/>
            <person name="Lichay M."/>
            <person name="Mullins K.E."/>
            <person name="Ott S."/>
            <person name="Pappas-Brown V."/>
            <person name="Paris D.H."/>
            <person name="Patel P."/>
            <person name="Richards A.L."/>
            <person name="Sadzewicz L."/>
            <person name="Sears K."/>
            <person name="Seidman D."/>
            <person name="Sengamalay N."/>
            <person name="Stenos J."/>
            <person name="Tallon L.J."/>
            <person name="Vincent G."/>
            <person name="Fraser C.M."/>
            <person name="Munderloh U."/>
            <person name="Dunning-Hotopp J.C."/>
        </authorList>
    </citation>
    <scope>NUCLEOTIDE SEQUENCE [LARGE SCALE GENOMIC DNA]</scope>
    <source>
        <strain evidence="1 2">NCH-1</strain>
    </source>
</reference>
<sequence>MHITQHHCAVDEHIVIRKCSFYHPLPCYKLLTLLPDWYPTMIALKNLP</sequence>
<dbReference type="PATRIC" id="fig|1359161.3.peg.981"/>
<organism evidence="1 2">
    <name type="scientific">Anaplasma phagocytophilum str. NCH-1</name>
    <dbReference type="NCBI Taxonomy" id="1359161"/>
    <lineage>
        <taxon>Bacteria</taxon>
        <taxon>Pseudomonadati</taxon>
        <taxon>Pseudomonadota</taxon>
        <taxon>Alphaproteobacteria</taxon>
        <taxon>Rickettsiales</taxon>
        <taxon>Anaplasmataceae</taxon>
        <taxon>Anaplasma</taxon>
        <taxon>phagocytophilum group</taxon>
    </lineage>
</organism>
<proteinExistence type="predicted"/>
<protein>
    <submittedName>
        <fullName evidence="1">Uncharacterized protein</fullName>
    </submittedName>
</protein>
<evidence type="ECO:0000313" key="1">
    <source>
        <dbReference type="EMBL" id="KJV65239.1"/>
    </source>
</evidence>
<gene>
    <name evidence="1" type="ORF">EPHNCH_0876</name>
</gene>
<accession>A0A0F3NEA1</accession>
<name>A0A0F3NEA1_ANAPH</name>
<comment type="caution">
    <text evidence="1">The sequence shown here is derived from an EMBL/GenBank/DDBJ whole genome shotgun (WGS) entry which is preliminary data.</text>
</comment>
<dbReference type="AlphaFoldDB" id="A0A0F3NEA1"/>
<dbReference type="EMBL" id="LANT01000006">
    <property type="protein sequence ID" value="KJV65239.1"/>
    <property type="molecule type" value="Genomic_DNA"/>
</dbReference>